<organism evidence="3 4">
    <name type="scientific">Araneus ventricosus</name>
    <name type="common">Orbweaver spider</name>
    <name type="synonym">Epeira ventricosa</name>
    <dbReference type="NCBI Taxonomy" id="182803"/>
    <lineage>
        <taxon>Eukaryota</taxon>
        <taxon>Metazoa</taxon>
        <taxon>Ecdysozoa</taxon>
        <taxon>Arthropoda</taxon>
        <taxon>Chelicerata</taxon>
        <taxon>Arachnida</taxon>
        <taxon>Araneae</taxon>
        <taxon>Araneomorphae</taxon>
        <taxon>Entelegynae</taxon>
        <taxon>Araneoidea</taxon>
        <taxon>Araneidae</taxon>
        <taxon>Araneus</taxon>
    </lineage>
</organism>
<dbReference type="Pfam" id="PF17921">
    <property type="entry name" value="Integrase_H2C2"/>
    <property type="match status" value="1"/>
</dbReference>
<proteinExistence type="predicted"/>
<evidence type="ECO:0000256" key="1">
    <source>
        <dbReference type="SAM" id="MobiDB-lite"/>
    </source>
</evidence>
<dbReference type="OrthoDB" id="6423987at2759"/>
<name>A0A4Y2BTB5_ARAVE</name>
<dbReference type="PANTHER" id="PTHR47331">
    <property type="entry name" value="PHD-TYPE DOMAIN-CONTAINING PROTEIN"/>
    <property type="match status" value="1"/>
</dbReference>
<comment type="caution">
    <text evidence="3">The sequence shown here is derived from an EMBL/GenBank/DDBJ whole genome shotgun (WGS) entry which is preliminary data.</text>
</comment>
<gene>
    <name evidence="3" type="ORF">AVEN_253516_1</name>
</gene>
<reference evidence="3 4" key="1">
    <citation type="journal article" date="2019" name="Sci. Rep.">
        <title>Orb-weaving spider Araneus ventricosus genome elucidates the spidroin gene catalogue.</title>
        <authorList>
            <person name="Kono N."/>
            <person name="Nakamura H."/>
            <person name="Ohtoshi R."/>
            <person name="Moran D.A.P."/>
            <person name="Shinohara A."/>
            <person name="Yoshida Y."/>
            <person name="Fujiwara M."/>
            <person name="Mori M."/>
            <person name="Tomita M."/>
            <person name="Arakawa K."/>
        </authorList>
    </citation>
    <scope>NUCLEOTIDE SEQUENCE [LARGE SCALE GENOMIC DNA]</scope>
</reference>
<evidence type="ECO:0000313" key="4">
    <source>
        <dbReference type="Proteomes" id="UP000499080"/>
    </source>
</evidence>
<dbReference type="EMBL" id="BGPR01000109">
    <property type="protein sequence ID" value="GBL95183.1"/>
    <property type="molecule type" value="Genomic_DNA"/>
</dbReference>
<evidence type="ECO:0000313" key="3">
    <source>
        <dbReference type="EMBL" id="GBL95183.1"/>
    </source>
</evidence>
<dbReference type="AlphaFoldDB" id="A0A4Y2BTB5"/>
<sequence>MGCGQRPERPEEGSRRREKKAAMRSGWEELSREGGRLDLSELPDSQKHPLLLPKTRHFTDLVIDYFHKKLLHSGVKTTLSPIRTLHCVPSGQTRVRRVIKGCMTCFRVKNQTTHQMMSDLPRDRIVPSRPFDNVGIDFAGPIITKPNLKRSKATIKIYCLLSHTLTFDFAPKPLISK</sequence>
<feature type="region of interest" description="Disordered" evidence="1">
    <location>
        <begin position="1"/>
        <end position="29"/>
    </location>
</feature>
<feature type="compositionally biased region" description="Basic and acidic residues" evidence="1">
    <location>
        <begin position="1"/>
        <end position="15"/>
    </location>
</feature>
<evidence type="ECO:0000259" key="2">
    <source>
        <dbReference type="Pfam" id="PF17921"/>
    </source>
</evidence>
<protein>
    <recommendedName>
        <fullName evidence="2">Integrase zinc-binding domain-containing protein</fullName>
    </recommendedName>
</protein>
<keyword evidence="4" id="KW-1185">Reference proteome</keyword>
<accession>A0A4Y2BTB5</accession>
<dbReference type="InterPro" id="IPR041588">
    <property type="entry name" value="Integrase_H2C2"/>
</dbReference>
<dbReference type="Proteomes" id="UP000499080">
    <property type="component" value="Unassembled WGS sequence"/>
</dbReference>
<feature type="domain" description="Integrase zinc-binding" evidence="2">
    <location>
        <begin position="58"/>
        <end position="110"/>
    </location>
</feature>